<evidence type="ECO:0000313" key="1">
    <source>
        <dbReference type="EMBL" id="KAF6231171.1"/>
    </source>
</evidence>
<dbReference type="AlphaFoldDB" id="A0A8H6FMB8"/>
<accession>A0A8H6FMB8</accession>
<reference evidence="1 2" key="1">
    <citation type="journal article" date="2020" name="Genomics">
        <title>Complete, high-quality genomes from long-read metagenomic sequencing of two wolf lichen thalli reveals enigmatic genome architecture.</title>
        <authorList>
            <person name="McKenzie S.K."/>
            <person name="Walston R.F."/>
            <person name="Allen J.L."/>
        </authorList>
    </citation>
    <scope>NUCLEOTIDE SEQUENCE [LARGE SCALE GENOMIC DNA]</scope>
    <source>
        <strain evidence="1">WasteWater2</strain>
    </source>
</reference>
<dbReference type="Proteomes" id="UP000578531">
    <property type="component" value="Unassembled WGS sequence"/>
</dbReference>
<dbReference type="GeneID" id="59292317"/>
<dbReference type="RefSeq" id="XP_037160604.1">
    <property type="nucleotide sequence ID" value="XM_037312556.1"/>
</dbReference>
<evidence type="ECO:0000313" key="2">
    <source>
        <dbReference type="Proteomes" id="UP000578531"/>
    </source>
</evidence>
<organism evidence="1 2">
    <name type="scientific">Letharia columbiana</name>
    <dbReference type="NCBI Taxonomy" id="112416"/>
    <lineage>
        <taxon>Eukaryota</taxon>
        <taxon>Fungi</taxon>
        <taxon>Dikarya</taxon>
        <taxon>Ascomycota</taxon>
        <taxon>Pezizomycotina</taxon>
        <taxon>Lecanoromycetes</taxon>
        <taxon>OSLEUM clade</taxon>
        <taxon>Lecanoromycetidae</taxon>
        <taxon>Lecanorales</taxon>
        <taxon>Lecanorineae</taxon>
        <taxon>Parmeliaceae</taxon>
        <taxon>Letharia</taxon>
    </lineage>
</organism>
<dbReference type="EMBL" id="JACCJC010000060">
    <property type="protein sequence ID" value="KAF6231171.1"/>
    <property type="molecule type" value="Genomic_DNA"/>
</dbReference>
<name>A0A8H6FMB8_9LECA</name>
<sequence>MRHDQVAIGDDTYETTILPAYMSCKGEAVKNHSRVIEDVRGKPVHFAFRLERGTEPVGEENRCYSAHALLDHREEKGRCW</sequence>
<proteinExistence type="predicted"/>
<keyword evidence="2" id="KW-1185">Reference proteome</keyword>
<comment type="caution">
    <text evidence="1">The sequence shown here is derived from an EMBL/GenBank/DDBJ whole genome shotgun (WGS) entry which is preliminary data.</text>
</comment>
<protein>
    <submittedName>
        <fullName evidence="1">Uncharacterized protein</fullName>
    </submittedName>
</protein>
<gene>
    <name evidence="1" type="ORF">HO173_010671</name>
</gene>